<accession>A0A0F9LM53</accession>
<protein>
    <submittedName>
        <fullName evidence="1">Uncharacterized protein</fullName>
    </submittedName>
</protein>
<gene>
    <name evidence="1" type="ORF">LCGC14_1491640</name>
</gene>
<dbReference type="EMBL" id="LAZR01010730">
    <property type="protein sequence ID" value="KKM65405.1"/>
    <property type="molecule type" value="Genomic_DNA"/>
</dbReference>
<name>A0A0F9LM53_9ZZZZ</name>
<organism evidence="1">
    <name type="scientific">marine sediment metagenome</name>
    <dbReference type="NCBI Taxonomy" id="412755"/>
    <lineage>
        <taxon>unclassified sequences</taxon>
        <taxon>metagenomes</taxon>
        <taxon>ecological metagenomes</taxon>
    </lineage>
</organism>
<proteinExistence type="predicted"/>
<evidence type="ECO:0000313" key="1">
    <source>
        <dbReference type="EMBL" id="KKM65405.1"/>
    </source>
</evidence>
<reference evidence="1" key="1">
    <citation type="journal article" date="2015" name="Nature">
        <title>Complex archaea that bridge the gap between prokaryotes and eukaryotes.</title>
        <authorList>
            <person name="Spang A."/>
            <person name="Saw J.H."/>
            <person name="Jorgensen S.L."/>
            <person name="Zaremba-Niedzwiedzka K."/>
            <person name="Martijn J."/>
            <person name="Lind A.E."/>
            <person name="van Eijk R."/>
            <person name="Schleper C."/>
            <person name="Guy L."/>
            <person name="Ettema T.J."/>
        </authorList>
    </citation>
    <scope>NUCLEOTIDE SEQUENCE</scope>
</reference>
<dbReference type="AlphaFoldDB" id="A0A0F9LM53"/>
<comment type="caution">
    <text evidence="1">The sequence shown here is derived from an EMBL/GenBank/DDBJ whole genome shotgun (WGS) entry which is preliminary data.</text>
</comment>
<sequence length="189" mass="21243">MKADKTFLSISVWLMSLFLVSSMASRGEESSDVAKPEKLPYVELYSESSPFNQKIPDDAEIDPYSDIMLESLEDAFEEGEFYIAYKEWTVPVYFADKNTPRYDVQLTANWAPARSLRNVPIPDFAQPDPEGDGEMVIIDTDTGCEYDFWQAKKQGSKWIASWANVIPYDGDGVYPKGMSCRGAGFALLA</sequence>
<feature type="non-terminal residue" evidence="1">
    <location>
        <position position="189"/>
    </location>
</feature>